<reference evidence="1 2" key="1">
    <citation type="submission" date="2017-07" db="EMBL/GenBank/DDBJ databases">
        <title>An improved, manually edited Actinidia chinensis var. chinensis (kiwifruit) genome highlights the challenges associated with draft genomes and gene prediction in plants.</title>
        <authorList>
            <person name="Pilkington S."/>
            <person name="Crowhurst R."/>
            <person name="Hilario E."/>
            <person name="Nardozza S."/>
            <person name="Fraser L."/>
            <person name="Peng Y."/>
            <person name="Gunaseelan K."/>
            <person name="Simpson R."/>
            <person name="Tahir J."/>
            <person name="Deroles S."/>
            <person name="Templeton K."/>
            <person name="Luo Z."/>
            <person name="Davy M."/>
            <person name="Cheng C."/>
            <person name="Mcneilage M."/>
            <person name="Scaglione D."/>
            <person name="Liu Y."/>
            <person name="Zhang Q."/>
            <person name="Datson P."/>
            <person name="De Silva N."/>
            <person name="Gardiner S."/>
            <person name="Bassett H."/>
            <person name="Chagne D."/>
            <person name="Mccallum J."/>
            <person name="Dzierzon H."/>
            <person name="Deng C."/>
            <person name="Wang Y.-Y."/>
            <person name="Barron N."/>
            <person name="Manako K."/>
            <person name="Bowen J."/>
            <person name="Foster T."/>
            <person name="Erridge Z."/>
            <person name="Tiffin H."/>
            <person name="Waite C."/>
            <person name="Davies K."/>
            <person name="Grierson E."/>
            <person name="Laing W."/>
            <person name="Kirk R."/>
            <person name="Chen X."/>
            <person name="Wood M."/>
            <person name="Montefiori M."/>
            <person name="Brummell D."/>
            <person name="Schwinn K."/>
            <person name="Catanach A."/>
            <person name="Fullerton C."/>
            <person name="Li D."/>
            <person name="Meiyalaghan S."/>
            <person name="Nieuwenhuizen N."/>
            <person name="Read N."/>
            <person name="Prakash R."/>
            <person name="Hunter D."/>
            <person name="Zhang H."/>
            <person name="Mckenzie M."/>
            <person name="Knabel M."/>
            <person name="Harris A."/>
            <person name="Allan A."/>
            <person name="Chen A."/>
            <person name="Janssen B."/>
            <person name="Plunkett B."/>
            <person name="Dwamena C."/>
            <person name="Voogd C."/>
            <person name="Leif D."/>
            <person name="Lafferty D."/>
            <person name="Souleyre E."/>
            <person name="Varkonyi-Gasic E."/>
            <person name="Gambi F."/>
            <person name="Hanley J."/>
            <person name="Yao J.-L."/>
            <person name="Cheung J."/>
            <person name="David K."/>
            <person name="Warren B."/>
            <person name="Marsh K."/>
            <person name="Snowden K."/>
            <person name="Lin-Wang K."/>
            <person name="Brian L."/>
            <person name="Martinez-Sanchez M."/>
            <person name="Wang M."/>
            <person name="Ileperuma N."/>
            <person name="Macnee N."/>
            <person name="Campin R."/>
            <person name="Mcatee P."/>
            <person name="Drummond R."/>
            <person name="Espley R."/>
            <person name="Ireland H."/>
            <person name="Wu R."/>
            <person name="Atkinson R."/>
            <person name="Karunairetnam S."/>
            <person name="Bulley S."/>
            <person name="Chunkath S."/>
            <person name="Hanley Z."/>
            <person name="Storey R."/>
            <person name="Thrimawithana A."/>
            <person name="Thomson S."/>
            <person name="David C."/>
            <person name="Testolin R."/>
        </authorList>
    </citation>
    <scope>NUCLEOTIDE SEQUENCE [LARGE SCALE GENOMIC DNA]</scope>
    <source>
        <strain evidence="2">cv. Red5</strain>
        <tissue evidence="1">Young leaf</tissue>
    </source>
</reference>
<name>A0A2R6RTP1_ACTCC</name>
<evidence type="ECO:0000313" key="2">
    <source>
        <dbReference type="Proteomes" id="UP000241394"/>
    </source>
</evidence>
<keyword evidence="2" id="KW-1185">Reference proteome</keyword>
<accession>A0A2R6RTP1</accession>
<organism evidence="1 2">
    <name type="scientific">Actinidia chinensis var. chinensis</name>
    <name type="common">Chinese soft-hair kiwi</name>
    <dbReference type="NCBI Taxonomy" id="1590841"/>
    <lineage>
        <taxon>Eukaryota</taxon>
        <taxon>Viridiplantae</taxon>
        <taxon>Streptophyta</taxon>
        <taxon>Embryophyta</taxon>
        <taxon>Tracheophyta</taxon>
        <taxon>Spermatophyta</taxon>
        <taxon>Magnoliopsida</taxon>
        <taxon>eudicotyledons</taxon>
        <taxon>Gunneridae</taxon>
        <taxon>Pentapetalae</taxon>
        <taxon>asterids</taxon>
        <taxon>Ericales</taxon>
        <taxon>Actinidiaceae</taxon>
        <taxon>Actinidia</taxon>
    </lineage>
</organism>
<feature type="non-terminal residue" evidence="1">
    <location>
        <position position="1"/>
    </location>
</feature>
<protein>
    <submittedName>
        <fullName evidence="1">Exocyst complex component EXO70A1 like</fullName>
    </submittedName>
</protein>
<comment type="caution">
    <text evidence="1">The sequence shown here is derived from an EMBL/GenBank/DDBJ whole genome shotgun (WGS) entry which is preliminary data.</text>
</comment>
<sequence>LVKLLFKPFHRDLHQILSQDKLVRDCFLRYQEVHGSSQVLDTFNKLFGFFSAFFEEESELSVGRTVGVPLHDQGPCVLNVFHHHRLGERVGRRGRYMRD</sequence>
<gene>
    <name evidence="1" type="ORF">CEY00_Acc03765</name>
</gene>
<dbReference type="InParanoid" id="A0A2R6RTP1"/>
<dbReference type="Proteomes" id="UP000241394">
    <property type="component" value="Chromosome LG3"/>
</dbReference>
<reference evidence="2" key="2">
    <citation type="journal article" date="2018" name="BMC Genomics">
        <title>A manually annotated Actinidia chinensis var. chinensis (kiwifruit) genome highlights the challenges associated with draft genomes and gene prediction in plants.</title>
        <authorList>
            <person name="Pilkington S.M."/>
            <person name="Crowhurst R."/>
            <person name="Hilario E."/>
            <person name="Nardozza S."/>
            <person name="Fraser L."/>
            <person name="Peng Y."/>
            <person name="Gunaseelan K."/>
            <person name="Simpson R."/>
            <person name="Tahir J."/>
            <person name="Deroles S.C."/>
            <person name="Templeton K."/>
            <person name="Luo Z."/>
            <person name="Davy M."/>
            <person name="Cheng C."/>
            <person name="McNeilage M."/>
            <person name="Scaglione D."/>
            <person name="Liu Y."/>
            <person name="Zhang Q."/>
            <person name="Datson P."/>
            <person name="De Silva N."/>
            <person name="Gardiner S.E."/>
            <person name="Bassett H."/>
            <person name="Chagne D."/>
            <person name="McCallum J."/>
            <person name="Dzierzon H."/>
            <person name="Deng C."/>
            <person name="Wang Y.Y."/>
            <person name="Barron L."/>
            <person name="Manako K."/>
            <person name="Bowen J."/>
            <person name="Foster T.M."/>
            <person name="Erridge Z.A."/>
            <person name="Tiffin H."/>
            <person name="Waite C.N."/>
            <person name="Davies K.M."/>
            <person name="Grierson E.P."/>
            <person name="Laing W.A."/>
            <person name="Kirk R."/>
            <person name="Chen X."/>
            <person name="Wood M."/>
            <person name="Montefiori M."/>
            <person name="Brummell D.A."/>
            <person name="Schwinn K.E."/>
            <person name="Catanach A."/>
            <person name="Fullerton C."/>
            <person name="Li D."/>
            <person name="Meiyalaghan S."/>
            <person name="Nieuwenhuizen N."/>
            <person name="Read N."/>
            <person name="Prakash R."/>
            <person name="Hunter D."/>
            <person name="Zhang H."/>
            <person name="McKenzie M."/>
            <person name="Knabel M."/>
            <person name="Harris A."/>
            <person name="Allan A.C."/>
            <person name="Gleave A."/>
            <person name="Chen A."/>
            <person name="Janssen B.J."/>
            <person name="Plunkett B."/>
            <person name="Ampomah-Dwamena C."/>
            <person name="Voogd C."/>
            <person name="Leif D."/>
            <person name="Lafferty D."/>
            <person name="Souleyre E.J.F."/>
            <person name="Varkonyi-Gasic E."/>
            <person name="Gambi F."/>
            <person name="Hanley J."/>
            <person name="Yao J.L."/>
            <person name="Cheung J."/>
            <person name="David K.M."/>
            <person name="Warren B."/>
            <person name="Marsh K."/>
            <person name="Snowden K.C."/>
            <person name="Lin-Wang K."/>
            <person name="Brian L."/>
            <person name="Martinez-Sanchez M."/>
            <person name="Wang M."/>
            <person name="Ileperuma N."/>
            <person name="Macnee N."/>
            <person name="Campin R."/>
            <person name="McAtee P."/>
            <person name="Drummond R.S.M."/>
            <person name="Espley R.V."/>
            <person name="Ireland H.S."/>
            <person name="Wu R."/>
            <person name="Atkinson R.G."/>
            <person name="Karunairetnam S."/>
            <person name="Bulley S."/>
            <person name="Chunkath S."/>
            <person name="Hanley Z."/>
            <person name="Storey R."/>
            <person name="Thrimawithana A.H."/>
            <person name="Thomson S."/>
            <person name="David C."/>
            <person name="Testolin R."/>
            <person name="Huang H."/>
            <person name="Hellens R.P."/>
            <person name="Schaffer R.J."/>
        </authorList>
    </citation>
    <scope>NUCLEOTIDE SEQUENCE [LARGE SCALE GENOMIC DNA]</scope>
    <source>
        <strain evidence="2">cv. Red5</strain>
    </source>
</reference>
<dbReference type="EMBL" id="NKQK01000003">
    <property type="protein sequence ID" value="PSS33377.1"/>
    <property type="molecule type" value="Genomic_DNA"/>
</dbReference>
<evidence type="ECO:0000313" key="1">
    <source>
        <dbReference type="EMBL" id="PSS33377.1"/>
    </source>
</evidence>
<proteinExistence type="predicted"/>
<dbReference type="AlphaFoldDB" id="A0A2R6RTP1"/>